<dbReference type="Proteomes" id="UP000268844">
    <property type="component" value="Unassembled WGS sequence"/>
</dbReference>
<gene>
    <name evidence="1" type="ORF">DEVEQU_03897</name>
</gene>
<evidence type="ECO:0000313" key="1">
    <source>
        <dbReference type="EMBL" id="VDS06732.1"/>
    </source>
</evidence>
<organism evidence="1 2">
    <name type="scientific">Devosia equisanguinis</name>
    <dbReference type="NCBI Taxonomy" id="2490941"/>
    <lineage>
        <taxon>Bacteria</taxon>
        <taxon>Pseudomonadati</taxon>
        <taxon>Pseudomonadota</taxon>
        <taxon>Alphaproteobacteria</taxon>
        <taxon>Hyphomicrobiales</taxon>
        <taxon>Devosiaceae</taxon>
        <taxon>Devosia</taxon>
    </lineage>
</organism>
<dbReference type="EMBL" id="UZWD01000070">
    <property type="protein sequence ID" value="VDS06732.1"/>
    <property type="molecule type" value="Genomic_DNA"/>
</dbReference>
<evidence type="ECO:0000313" key="2">
    <source>
        <dbReference type="Proteomes" id="UP000268844"/>
    </source>
</evidence>
<protein>
    <recommendedName>
        <fullName evidence="3">Response regulatory domain-containing protein</fullName>
    </recommendedName>
</protein>
<sequence>MQQPPTHSGVNLSELTFLVADPSDLYRDLGRRLLYGFGAGKVLDAADAPAAARLLTGRTVDFLLCAADLPGFGKPGTPNGGIGFVRSIRLNPSKRVTEAVMA</sequence>
<accession>A0A3S4GMW3</accession>
<proteinExistence type="predicted"/>
<keyword evidence="2" id="KW-1185">Reference proteome</keyword>
<reference evidence="1 2" key="1">
    <citation type="submission" date="2018-12" db="EMBL/GenBank/DDBJ databases">
        <authorList>
            <person name="Criscuolo A."/>
        </authorList>
    </citation>
    <scope>NUCLEOTIDE SEQUENCE [LARGE SCALE GENOMIC DNA]</scope>
    <source>
        <strain evidence="1">ACIP1116281</strain>
    </source>
</reference>
<evidence type="ECO:0008006" key="3">
    <source>
        <dbReference type="Google" id="ProtNLM"/>
    </source>
</evidence>
<dbReference type="RefSeq" id="WP_126152244.1">
    <property type="nucleotide sequence ID" value="NZ_JBHTMH010000005.1"/>
</dbReference>
<dbReference type="AlphaFoldDB" id="A0A3S4GMW3"/>
<name>A0A3S4GMW3_9HYPH</name>